<organism evidence="3 4">
    <name type="scientific">Corynebacterium breve</name>
    <dbReference type="NCBI Taxonomy" id="3049799"/>
    <lineage>
        <taxon>Bacteria</taxon>
        <taxon>Bacillati</taxon>
        <taxon>Actinomycetota</taxon>
        <taxon>Actinomycetes</taxon>
        <taxon>Mycobacteriales</taxon>
        <taxon>Corynebacteriaceae</taxon>
        <taxon>Corynebacterium</taxon>
    </lineage>
</organism>
<reference evidence="3 4" key="1">
    <citation type="submission" date="2023-05" db="EMBL/GenBank/DDBJ databases">
        <title>Corynebacterium suedekumii sp. nov. and Corynebacterium breve sp. nov. isolated from raw cow's milk.</title>
        <authorList>
            <person name="Baer M.K."/>
            <person name="Mehl L."/>
            <person name="Hellmuth R."/>
            <person name="Marke G."/>
            <person name="Lipski A."/>
        </authorList>
    </citation>
    <scope>NUCLEOTIDE SEQUENCE [LARGE SCALE GENOMIC DNA]</scope>
    <source>
        <strain evidence="3 4">R4</strain>
    </source>
</reference>
<keyword evidence="3" id="KW-0378">Hydrolase</keyword>
<proteinExistence type="predicted"/>
<evidence type="ECO:0000256" key="1">
    <source>
        <dbReference type="SAM" id="MobiDB-lite"/>
    </source>
</evidence>
<dbReference type="CDD" id="cd00085">
    <property type="entry name" value="HNHc"/>
    <property type="match status" value="1"/>
</dbReference>
<dbReference type="RefSeq" id="WP_284823514.1">
    <property type="nucleotide sequence ID" value="NZ_CP126969.1"/>
</dbReference>
<evidence type="ECO:0000313" key="4">
    <source>
        <dbReference type="Proteomes" id="UP001225598"/>
    </source>
</evidence>
<dbReference type="Gene3D" id="1.10.30.50">
    <property type="match status" value="1"/>
</dbReference>
<dbReference type="InterPro" id="IPR002711">
    <property type="entry name" value="HNH"/>
</dbReference>
<keyword evidence="3" id="KW-0255">Endonuclease</keyword>
<dbReference type="Pfam" id="PF01844">
    <property type="entry name" value="HNH"/>
    <property type="match status" value="1"/>
</dbReference>
<gene>
    <name evidence="3" type="ORF">QP027_06790</name>
</gene>
<dbReference type="Proteomes" id="UP001225598">
    <property type="component" value="Chromosome"/>
</dbReference>
<keyword evidence="3" id="KW-0540">Nuclease</keyword>
<dbReference type="EMBL" id="CP126969">
    <property type="protein sequence ID" value="WIM66841.1"/>
    <property type="molecule type" value="Genomic_DNA"/>
</dbReference>
<feature type="region of interest" description="Disordered" evidence="1">
    <location>
        <begin position="312"/>
        <end position="352"/>
    </location>
</feature>
<feature type="compositionally biased region" description="Basic and acidic residues" evidence="1">
    <location>
        <begin position="117"/>
        <end position="133"/>
    </location>
</feature>
<dbReference type="GO" id="GO:0004519">
    <property type="term" value="F:endonuclease activity"/>
    <property type="evidence" value="ECO:0007669"/>
    <property type="project" value="UniProtKB-KW"/>
</dbReference>
<feature type="domain" description="HNH" evidence="2">
    <location>
        <begin position="269"/>
        <end position="305"/>
    </location>
</feature>
<evidence type="ECO:0000313" key="3">
    <source>
        <dbReference type="EMBL" id="WIM66841.1"/>
    </source>
</evidence>
<accession>A0ABY8VB49</accession>
<name>A0ABY8VB49_9CORY</name>
<protein>
    <submittedName>
        <fullName evidence="3">HNH endonuclease signature motif containing protein</fullName>
    </submittedName>
</protein>
<dbReference type="InterPro" id="IPR003615">
    <property type="entry name" value="HNH_nuc"/>
</dbReference>
<sequence length="352" mass="38357">MNILQTHASLGARAMELLTAASGMSVSELCRMGFDVVAAKQLARLAEVYFAPTKSTRKQAQAQESARRNGHTLNTLELIERHVKRLRKKSDAWRLRLSLCQRDPDIYALRQHAKQEVERLNGPEKPAEARTEAHVSNPSSRLDRTIHLTGPEHKIAAIVDRADEYAKEHSITRAEALLALFGTGGGTRVTPALIISLGDAQAVADGDDVVLSLTNGSRMSGKDFVQAALTAHGLAMLVDPVRGPVNLYRTSRFASAKQRTMASLENPVCAWPGCGKGADSCQINHNMAWKHGGQTNIDNLSTACSFHNGINDDNRAGPHLDRRNGQIRRIPRAGPPELNDHPTARGGAMRII</sequence>
<evidence type="ECO:0000259" key="2">
    <source>
        <dbReference type="Pfam" id="PF01844"/>
    </source>
</evidence>
<feature type="compositionally biased region" description="Basic and acidic residues" evidence="1">
    <location>
        <begin position="312"/>
        <end position="324"/>
    </location>
</feature>
<feature type="region of interest" description="Disordered" evidence="1">
    <location>
        <begin position="117"/>
        <end position="144"/>
    </location>
</feature>
<keyword evidence="4" id="KW-1185">Reference proteome</keyword>